<evidence type="ECO:0000313" key="1">
    <source>
        <dbReference type="Ensembl" id="ENSLOCP00000013525.1"/>
    </source>
</evidence>
<reference evidence="2" key="1">
    <citation type="submission" date="2011-12" db="EMBL/GenBank/DDBJ databases">
        <title>The Draft Genome of Lepisosteus oculatus.</title>
        <authorList>
            <consortium name="The Broad Institute Genome Assembly &amp; Analysis Group"/>
            <consortium name="Computational R&amp;D Group"/>
            <consortium name="and Sequencing Platform"/>
            <person name="Di Palma F."/>
            <person name="Alfoldi J."/>
            <person name="Johnson J."/>
            <person name="Berlin A."/>
            <person name="Gnerre S."/>
            <person name="Jaffe D."/>
            <person name="MacCallum I."/>
            <person name="Young S."/>
            <person name="Walker B.J."/>
            <person name="Lander E.S."/>
            <person name="Lindblad-Toh K."/>
        </authorList>
    </citation>
    <scope>NUCLEOTIDE SEQUENCE [LARGE SCALE GENOMIC DNA]</scope>
</reference>
<dbReference type="EMBL" id="AHAT01001584">
    <property type="status" value="NOT_ANNOTATED_CDS"/>
    <property type="molecule type" value="Genomic_DNA"/>
</dbReference>
<dbReference type="PANTHER" id="PTHR21436:SF2">
    <property type="entry name" value="COILED-COIL DOMAIN-CONTAINING PROTEIN 142"/>
    <property type="match status" value="1"/>
</dbReference>
<organism evidence="1 2">
    <name type="scientific">Lepisosteus oculatus</name>
    <name type="common">Spotted gar</name>
    <dbReference type="NCBI Taxonomy" id="7918"/>
    <lineage>
        <taxon>Eukaryota</taxon>
        <taxon>Metazoa</taxon>
        <taxon>Chordata</taxon>
        <taxon>Craniata</taxon>
        <taxon>Vertebrata</taxon>
        <taxon>Euteleostomi</taxon>
        <taxon>Actinopterygii</taxon>
        <taxon>Neopterygii</taxon>
        <taxon>Holostei</taxon>
        <taxon>Semionotiformes</taxon>
        <taxon>Lepisosteidae</taxon>
        <taxon>Lepisosteus</taxon>
    </lineage>
</organism>
<dbReference type="Proteomes" id="UP000018468">
    <property type="component" value="Linkage group LG4"/>
</dbReference>
<dbReference type="HOGENOM" id="CLU_1791213_0_0_1"/>
<evidence type="ECO:0000313" key="2">
    <source>
        <dbReference type="Proteomes" id="UP000018468"/>
    </source>
</evidence>
<reference evidence="1" key="2">
    <citation type="submission" date="2025-08" db="UniProtKB">
        <authorList>
            <consortium name="Ensembl"/>
        </authorList>
    </citation>
    <scope>IDENTIFICATION</scope>
</reference>
<reference evidence="1" key="3">
    <citation type="submission" date="2025-09" db="UniProtKB">
        <authorList>
            <consortium name="Ensembl"/>
        </authorList>
    </citation>
    <scope>IDENTIFICATION</scope>
</reference>
<dbReference type="EMBL" id="AHAT01001585">
    <property type="status" value="NOT_ANNOTATED_CDS"/>
    <property type="molecule type" value="Genomic_DNA"/>
</dbReference>
<proteinExistence type="predicted"/>
<dbReference type="AlphaFoldDB" id="W5MYR6"/>
<name>W5MYR6_LEPOC</name>
<sequence length="171" mass="19650">QISFTKSLQKAEALLRNRLNPGLKWLLKQKSDGSGSDVENEDSFISCEGYTSCSSRRFLKMENCVLGLGRQCHVLRNERTGCPQSYVKELSSDCEFYYHPACIALNKHYGKLQHLLEERSQLLLFHEYTRRLKAASAFIANLSGLLDRERLRLYQNAEDKWQLISCIIGSL</sequence>
<dbReference type="Bgee" id="ENSLOCG00000011017">
    <property type="expression patterns" value="Expressed in muscle tissue and 13 other cell types or tissues"/>
</dbReference>
<dbReference type="PANTHER" id="PTHR21436">
    <property type="entry name" value="COILED-COIL DOMAIN-CONTAINING PROTEIN 142"/>
    <property type="match status" value="1"/>
</dbReference>
<protein>
    <submittedName>
        <fullName evidence="1">Coiled-coil domain containing 142</fullName>
    </submittedName>
</protein>
<dbReference type="GeneTree" id="ENSGT00390000009871"/>
<dbReference type="InterPro" id="IPR026700">
    <property type="entry name" value="CCDC142"/>
</dbReference>
<accession>W5MYR6</accession>
<keyword evidence="2" id="KW-1185">Reference proteome</keyword>
<dbReference type="Ensembl" id="ENSLOCT00000013554.1">
    <property type="protein sequence ID" value="ENSLOCP00000013525.1"/>
    <property type="gene ID" value="ENSLOCG00000011017.1"/>
</dbReference>
<dbReference type="EMBL" id="AHAT01001586">
    <property type="status" value="NOT_ANNOTATED_CDS"/>
    <property type="molecule type" value="Genomic_DNA"/>
</dbReference>